<dbReference type="InterPro" id="IPR025661">
    <property type="entry name" value="Pept_asp_AS"/>
</dbReference>
<reference evidence="6" key="1">
    <citation type="submission" date="2018-10" db="EMBL/GenBank/DDBJ databases">
        <title>Transcriptome assembly of Aceria tosichella (Wheat curl mite) Type 2.</title>
        <authorList>
            <person name="Scully E.D."/>
            <person name="Geib S.M."/>
            <person name="Palmer N.A."/>
            <person name="Gupta A.K."/>
            <person name="Sarath G."/>
            <person name="Tatineni S."/>
        </authorList>
    </citation>
    <scope>NUCLEOTIDE SEQUENCE</scope>
    <source>
        <strain evidence="6">LincolnNE</strain>
    </source>
</reference>
<dbReference type="InterPro" id="IPR038765">
    <property type="entry name" value="Papain-like_cys_pep_sf"/>
</dbReference>
<name>A0A6G1SGW0_9ACAR</name>
<dbReference type="CDD" id="cd02248">
    <property type="entry name" value="Peptidase_C1A"/>
    <property type="match status" value="1"/>
</dbReference>
<dbReference type="InterPro" id="IPR013201">
    <property type="entry name" value="Prot_inhib_I29"/>
</dbReference>
<dbReference type="EMBL" id="GGYP01004877">
    <property type="protein sequence ID" value="MDE49648.1"/>
    <property type="molecule type" value="Transcribed_RNA"/>
</dbReference>
<feature type="signal peptide" evidence="3">
    <location>
        <begin position="1"/>
        <end position="24"/>
    </location>
</feature>
<dbReference type="PRINTS" id="PR00705">
    <property type="entry name" value="PAPAIN"/>
</dbReference>
<feature type="region of interest" description="Disordered" evidence="2">
    <location>
        <begin position="101"/>
        <end position="133"/>
    </location>
</feature>
<dbReference type="PANTHER" id="PTHR12411">
    <property type="entry name" value="CYSTEINE PROTEASE FAMILY C1-RELATED"/>
    <property type="match status" value="1"/>
</dbReference>
<dbReference type="InterPro" id="IPR039417">
    <property type="entry name" value="Peptidase_C1A_papain-like"/>
</dbReference>
<gene>
    <name evidence="6" type="primary">CATL_12</name>
    <name evidence="6" type="ORF">g.12698</name>
</gene>
<evidence type="ECO:0000313" key="6">
    <source>
        <dbReference type="EMBL" id="MDE49648.1"/>
    </source>
</evidence>
<dbReference type="SMART" id="SM00645">
    <property type="entry name" value="Pept_C1"/>
    <property type="match status" value="1"/>
</dbReference>
<feature type="chain" id="PRO_5026254834" evidence="3">
    <location>
        <begin position="25"/>
        <end position="362"/>
    </location>
</feature>
<organism evidence="6">
    <name type="scientific">Aceria tosichella</name>
    <name type="common">wheat curl mite</name>
    <dbReference type="NCBI Taxonomy" id="561515"/>
    <lineage>
        <taxon>Eukaryota</taxon>
        <taxon>Metazoa</taxon>
        <taxon>Ecdysozoa</taxon>
        <taxon>Arthropoda</taxon>
        <taxon>Chelicerata</taxon>
        <taxon>Arachnida</taxon>
        <taxon>Acari</taxon>
        <taxon>Acariformes</taxon>
        <taxon>Trombidiformes</taxon>
        <taxon>Prostigmata</taxon>
        <taxon>Eupodina</taxon>
        <taxon>Eriophyoidea</taxon>
        <taxon>Eriophyidae</taxon>
        <taxon>Eriophyinae</taxon>
        <taxon>Aceriini</taxon>
        <taxon>Aceria</taxon>
    </lineage>
</organism>
<proteinExistence type="inferred from homology"/>
<keyword evidence="3" id="KW-0732">Signal</keyword>
<dbReference type="Gene3D" id="3.90.70.10">
    <property type="entry name" value="Cysteine proteinases"/>
    <property type="match status" value="1"/>
</dbReference>
<dbReference type="GO" id="GO:0008234">
    <property type="term" value="F:cysteine-type peptidase activity"/>
    <property type="evidence" value="ECO:0007669"/>
    <property type="project" value="InterPro"/>
</dbReference>
<protein>
    <submittedName>
        <fullName evidence="6">Cathepsin L</fullName>
    </submittedName>
</protein>
<accession>A0A6G1SGW0</accession>
<dbReference type="AlphaFoldDB" id="A0A6G1SGW0"/>
<sequence>MEVRATLVLALVVLATIGETLVLARQASHLHEWAQYKRQHGKVYESPEEDARRFSLFLAAKERVQRHNANERASYKLGLNHMSDWTQEEFAQLTHSLGSNLADDEQQHETPKRRRNAGDPDPPPTPLSCDTAPVPAAMDYRKVPNRVSAVKDQGKCNSGWAFATVGVLEGQQFFTNYTNKPSKSIVPLSAQQLIDCSTSNKGCSGGDVEQALLDAGFMGGVQSEKDYPYGGVDKQQCHFNREQATMQLMGVEELSSGDLNIKQCLNSFGPVATSVEPNENFREYKSGIFSDPACGHLKSRKSHSVLIVGYGTDPEEGDYWIVKNSWSTSWGENGYMRIKAGLCGIGEFSNISWNAHWNEDKA</sequence>
<evidence type="ECO:0000256" key="2">
    <source>
        <dbReference type="SAM" id="MobiDB-lite"/>
    </source>
</evidence>
<evidence type="ECO:0000259" key="5">
    <source>
        <dbReference type="SMART" id="SM00848"/>
    </source>
</evidence>
<dbReference type="GO" id="GO:0006508">
    <property type="term" value="P:proteolysis"/>
    <property type="evidence" value="ECO:0007669"/>
    <property type="project" value="InterPro"/>
</dbReference>
<comment type="similarity">
    <text evidence="1">Belongs to the peptidase C1 family.</text>
</comment>
<dbReference type="InterPro" id="IPR013128">
    <property type="entry name" value="Peptidase_C1A"/>
</dbReference>
<dbReference type="InterPro" id="IPR000668">
    <property type="entry name" value="Peptidase_C1A_C"/>
</dbReference>
<evidence type="ECO:0000256" key="1">
    <source>
        <dbReference type="ARBA" id="ARBA00008455"/>
    </source>
</evidence>
<dbReference type="Pfam" id="PF00112">
    <property type="entry name" value="Peptidase_C1"/>
    <property type="match status" value="1"/>
</dbReference>
<dbReference type="SMART" id="SM00848">
    <property type="entry name" value="Inhibitor_I29"/>
    <property type="match status" value="1"/>
</dbReference>
<dbReference type="SUPFAM" id="SSF54001">
    <property type="entry name" value="Cysteine proteinases"/>
    <property type="match status" value="1"/>
</dbReference>
<evidence type="ECO:0000256" key="3">
    <source>
        <dbReference type="SAM" id="SignalP"/>
    </source>
</evidence>
<feature type="domain" description="Peptidase C1A papain C-terminal" evidence="4">
    <location>
        <begin position="134"/>
        <end position="353"/>
    </location>
</feature>
<dbReference type="PROSITE" id="PS00640">
    <property type="entry name" value="THIOL_PROTEASE_ASN"/>
    <property type="match status" value="1"/>
</dbReference>
<dbReference type="Pfam" id="PF08246">
    <property type="entry name" value="Inhibitor_I29"/>
    <property type="match status" value="1"/>
</dbReference>
<feature type="domain" description="Cathepsin propeptide inhibitor" evidence="5">
    <location>
        <begin position="33"/>
        <end position="90"/>
    </location>
</feature>
<evidence type="ECO:0000259" key="4">
    <source>
        <dbReference type="SMART" id="SM00645"/>
    </source>
</evidence>